<dbReference type="InterPro" id="IPR028082">
    <property type="entry name" value="Peripla_BP_I"/>
</dbReference>
<keyword evidence="3 4" id="KW-0732">Signal</keyword>
<feature type="domain" description="Periplasmic binding protein" evidence="5">
    <location>
        <begin position="40"/>
        <end position="289"/>
    </location>
</feature>
<evidence type="ECO:0000259" key="5">
    <source>
        <dbReference type="Pfam" id="PF13407"/>
    </source>
</evidence>
<organism evidence="6 7">
    <name type="scientific">Saccharothrix variisporea</name>
    <dbReference type="NCBI Taxonomy" id="543527"/>
    <lineage>
        <taxon>Bacteria</taxon>
        <taxon>Bacillati</taxon>
        <taxon>Actinomycetota</taxon>
        <taxon>Actinomycetes</taxon>
        <taxon>Pseudonocardiales</taxon>
        <taxon>Pseudonocardiaceae</taxon>
        <taxon>Saccharothrix</taxon>
    </lineage>
</organism>
<dbReference type="AlphaFoldDB" id="A0A495XAR7"/>
<dbReference type="GO" id="GO:0030313">
    <property type="term" value="C:cell envelope"/>
    <property type="evidence" value="ECO:0007669"/>
    <property type="project" value="UniProtKB-SubCell"/>
</dbReference>
<dbReference type="EMBL" id="RBXR01000001">
    <property type="protein sequence ID" value="RKT71571.1"/>
    <property type="molecule type" value="Genomic_DNA"/>
</dbReference>
<keyword evidence="7" id="KW-1185">Reference proteome</keyword>
<protein>
    <submittedName>
        <fullName evidence="6">Monosaccharide ABC transporter substrate-binding protein (CUT2 family)</fullName>
    </submittedName>
</protein>
<name>A0A495XAR7_9PSEU</name>
<feature type="signal peptide" evidence="4">
    <location>
        <begin position="1"/>
        <end position="32"/>
    </location>
</feature>
<dbReference type="Proteomes" id="UP000272729">
    <property type="component" value="Unassembled WGS sequence"/>
</dbReference>
<evidence type="ECO:0000256" key="2">
    <source>
        <dbReference type="ARBA" id="ARBA00007639"/>
    </source>
</evidence>
<dbReference type="PROSITE" id="PS51257">
    <property type="entry name" value="PROKAR_LIPOPROTEIN"/>
    <property type="match status" value="1"/>
</dbReference>
<evidence type="ECO:0000256" key="4">
    <source>
        <dbReference type="SAM" id="SignalP"/>
    </source>
</evidence>
<comment type="caution">
    <text evidence="6">The sequence shown here is derived from an EMBL/GenBank/DDBJ whole genome shotgun (WGS) entry which is preliminary data.</text>
</comment>
<dbReference type="Gene3D" id="3.40.50.2300">
    <property type="match status" value="2"/>
</dbReference>
<comment type="subcellular location">
    <subcellularLocation>
        <location evidence="1">Cell envelope</location>
    </subcellularLocation>
</comment>
<reference evidence="6 7" key="1">
    <citation type="submission" date="2018-10" db="EMBL/GenBank/DDBJ databases">
        <title>Sequencing the genomes of 1000 actinobacteria strains.</title>
        <authorList>
            <person name="Klenk H.-P."/>
        </authorList>
    </citation>
    <scope>NUCLEOTIDE SEQUENCE [LARGE SCALE GENOMIC DNA]</scope>
    <source>
        <strain evidence="6 7">DSM 43911</strain>
    </source>
</reference>
<proteinExistence type="inferred from homology"/>
<dbReference type="GO" id="GO:0030246">
    <property type="term" value="F:carbohydrate binding"/>
    <property type="evidence" value="ECO:0007669"/>
    <property type="project" value="UniProtKB-ARBA"/>
</dbReference>
<dbReference type="PANTHER" id="PTHR46847">
    <property type="entry name" value="D-ALLOSE-BINDING PERIPLASMIC PROTEIN-RELATED"/>
    <property type="match status" value="1"/>
</dbReference>
<comment type="similarity">
    <text evidence="2">Belongs to the bacterial solute-binding protein 2 family.</text>
</comment>
<evidence type="ECO:0000313" key="7">
    <source>
        <dbReference type="Proteomes" id="UP000272729"/>
    </source>
</evidence>
<feature type="chain" id="PRO_5039230605" evidence="4">
    <location>
        <begin position="33"/>
        <end position="312"/>
    </location>
</feature>
<dbReference type="SUPFAM" id="SSF53822">
    <property type="entry name" value="Periplasmic binding protein-like I"/>
    <property type="match status" value="1"/>
</dbReference>
<evidence type="ECO:0000256" key="3">
    <source>
        <dbReference type="ARBA" id="ARBA00022729"/>
    </source>
</evidence>
<gene>
    <name evidence="6" type="ORF">DFJ66_4864</name>
</gene>
<dbReference type="Pfam" id="PF13407">
    <property type="entry name" value="Peripla_BP_4"/>
    <property type="match status" value="1"/>
</dbReference>
<dbReference type="PANTHER" id="PTHR46847:SF1">
    <property type="entry name" value="D-ALLOSE-BINDING PERIPLASMIC PROTEIN-RELATED"/>
    <property type="match status" value="1"/>
</dbReference>
<evidence type="ECO:0000313" key="6">
    <source>
        <dbReference type="EMBL" id="RKT71571.1"/>
    </source>
</evidence>
<sequence length="312" mass="31611">MKGMTKMKFRGVAALSAVALAALTACGSGASAGGGGEITVGLAISTLDNPYFVALKEGAEKAAAELGVKLTVVDAQNDATNQVNQVQTFTTQGVKAIIINPVDSKQAAPAAKAAENANIPLVAVDRSVDQGKVVSEVASDNVQGGTLAAIELGRAVSGEVVHLQGIPGASAARDRGQGFEQGLNSGGIKVVASQPADFNRAKGLDVMTNLLQANPGIKGVFADNDEMALGAIKALGDRAGKDVAVVGFDGTPDGLKAVEDGTMAATIAQQPDVLGRKAVEQAVKAARGEAVQEVVDVEVKVVTKQNVAEFKK</sequence>
<evidence type="ECO:0000256" key="1">
    <source>
        <dbReference type="ARBA" id="ARBA00004196"/>
    </source>
</evidence>
<accession>A0A495XAR7</accession>
<dbReference type="InterPro" id="IPR025997">
    <property type="entry name" value="SBP_2_dom"/>
</dbReference>